<protein>
    <recommendedName>
        <fullName evidence="3">GIY-YIG nuclease family protein</fullName>
    </recommendedName>
</protein>
<dbReference type="EMBL" id="BAABFL010000064">
    <property type="protein sequence ID" value="GAA4648322.1"/>
    <property type="molecule type" value="Genomic_DNA"/>
</dbReference>
<gene>
    <name evidence="1" type="ORF">GCM10023116_05890</name>
</gene>
<dbReference type="Proteomes" id="UP001500604">
    <property type="component" value="Unassembled WGS sequence"/>
</dbReference>
<proteinExistence type="predicted"/>
<evidence type="ECO:0000313" key="1">
    <source>
        <dbReference type="EMBL" id="GAA4648322.1"/>
    </source>
</evidence>
<sequence>MAMSNKKDSGWVYLLTHKGRRGMVRIGTTRQTMEAHMAGMNAASLSSPYECFAAWYIHCFSLGHFEQFLWLMLAGRRNAFSDNFFLMNERDAAIAIHLHVLKEAELFGLYGKIIRMADDELILNIMRLLTGNPRKADP</sequence>
<comment type="caution">
    <text evidence="1">The sequence shown here is derived from an EMBL/GenBank/DDBJ whole genome shotgun (WGS) entry which is preliminary data.</text>
</comment>
<accession>A0ABP8UXH9</accession>
<keyword evidence="2" id="KW-1185">Reference proteome</keyword>
<name>A0ABP8UXH9_9GAMM</name>
<evidence type="ECO:0000313" key="2">
    <source>
        <dbReference type="Proteomes" id="UP001500604"/>
    </source>
</evidence>
<reference evidence="2" key="1">
    <citation type="journal article" date="2019" name="Int. J. Syst. Evol. Microbiol.">
        <title>The Global Catalogue of Microorganisms (GCM) 10K type strain sequencing project: providing services to taxonomists for standard genome sequencing and annotation.</title>
        <authorList>
            <consortium name="The Broad Institute Genomics Platform"/>
            <consortium name="The Broad Institute Genome Sequencing Center for Infectious Disease"/>
            <person name="Wu L."/>
            <person name="Ma J."/>
        </authorList>
    </citation>
    <scope>NUCLEOTIDE SEQUENCE [LARGE SCALE GENOMIC DNA]</scope>
    <source>
        <strain evidence="2">JCM 17805</strain>
    </source>
</reference>
<evidence type="ECO:0008006" key="3">
    <source>
        <dbReference type="Google" id="ProtNLM"/>
    </source>
</evidence>
<organism evidence="1 2">
    <name type="scientific">Kistimonas scapharcae</name>
    <dbReference type="NCBI Taxonomy" id="1036133"/>
    <lineage>
        <taxon>Bacteria</taxon>
        <taxon>Pseudomonadati</taxon>
        <taxon>Pseudomonadota</taxon>
        <taxon>Gammaproteobacteria</taxon>
        <taxon>Oceanospirillales</taxon>
        <taxon>Endozoicomonadaceae</taxon>
        <taxon>Kistimonas</taxon>
    </lineage>
</organism>